<feature type="compositionally biased region" description="Polar residues" evidence="1">
    <location>
        <begin position="153"/>
        <end position="164"/>
    </location>
</feature>
<dbReference type="VEuPathDB" id="FungiDB:MAPG_08373"/>
<accession>A0A0H2U0M0</accession>
<feature type="region of interest" description="Disordered" evidence="1">
    <location>
        <begin position="104"/>
        <end position="164"/>
    </location>
</feature>
<gene>
    <name evidence="2" type="ORF">MAPG_08373</name>
</gene>
<dbReference type="AlphaFoldDB" id="A0A0H2U0M0"/>
<protein>
    <submittedName>
        <fullName evidence="2">Uncharacterized protein</fullName>
    </submittedName>
</protein>
<proteinExistence type="predicted"/>
<reference evidence="2" key="1">
    <citation type="submission" date="2010-05" db="EMBL/GenBank/DDBJ databases">
        <title>The Genome Sequence of Magnaporthe poae strain ATCC 64411.</title>
        <authorList>
            <consortium name="The Broad Institute Genome Sequencing Platform"/>
            <consortium name="Broad Institute Genome Sequencing Center for Infectious Disease"/>
            <person name="Ma L.-J."/>
            <person name="Dead R."/>
            <person name="Young S."/>
            <person name="Zeng Q."/>
            <person name="Koehrsen M."/>
            <person name="Alvarado L."/>
            <person name="Berlin A."/>
            <person name="Chapman S.B."/>
            <person name="Chen Z."/>
            <person name="Freedman E."/>
            <person name="Gellesch M."/>
            <person name="Goldberg J."/>
            <person name="Griggs A."/>
            <person name="Gujja S."/>
            <person name="Heilman E.R."/>
            <person name="Heiman D."/>
            <person name="Hepburn T."/>
            <person name="Howarth C."/>
            <person name="Jen D."/>
            <person name="Larson L."/>
            <person name="Mehta T."/>
            <person name="Neiman D."/>
            <person name="Pearson M."/>
            <person name="Roberts A."/>
            <person name="Saif S."/>
            <person name="Shea T."/>
            <person name="Shenoy N."/>
            <person name="Sisk P."/>
            <person name="Stolte C."/>
            <person name="Sykes S."/>
            <person name="Walk T."/>
            <person name="White J."/>
            <person name="Yandava C."/>
            <person name="Haas B."/>
            <person name="Nusbaum C."/>
            <person name="Birren B."/>
        </authorList>
    </citation>
    <scope>NUCLEOTIDE SEQUENCE</scope>
    <source>
        <strain evidence="2">ATCC 64411</strain>
    </source>
</reference>
<reference evidence="2" key="2">
    <citation type="submission" date="2011-03" db="EMBL/GenBank/DDBJ databases">
        <title>Annotation of Magnaporthe poae ATCC 64411.</title>
        <authorList>
            <person name="Ma L.-J."/>
            <person name="Dead R."/>
            <person name="Young S.K."/>
            <person name="Zeng Q."/>
            <person name="Gargeya S."/>
            <person name="Fitzgerald M."/>
            <person name="Haas B."/>
            <person name="Abouelleil A."/>
            <person name="Alvarado L."/>
            <person name="Arachchi H.M."/>
            <person name="Berlin A."/>
            <person name="Brown A."/>
            <person name="Chapman S.B."/>
            <person name="Chen Z."/>
            <person name="Dunbar C."/>
            <person name="Freedman E."/>
            <person name="Gearin G."/>
            <person name="Gellesch M."/>
            <person name="Goldberg J."/>
            <person name="Griggs A."/>
            <person name="Gujja S."/>
            <person name="Heiman D."/>
            <person name="Howarth C."/>
            <person name="Larson L."/>
            <person name="Lui A."/>
            <person name="MacDonald P.J.P."/>
            <person name="Mehta T."/>
            <person name="Montmayeur A."/>
            <person name="Murphy C."/>
            <person name="Neiman D."/>
            <person name="Pearson M."/>
            <person name="Priest M."/>
            <person name="Roberts A."/>
            <person name="Saif S."/>
            <person name="Shea T."/>
            <person name="Shenoy N."/>
            <person name="Sisk P."/>
            <person name="Stolte C."/>
            <person name="Sykes S."/>
            <person name="Yandava C."/>
            <person name="Wortman J."/>
            <person name="Nusbaum C."/>
            <person name="Birren B."/>
        </authorList>
    </citation>
    <scope>NUCLEOTIDE SEQUENCE</scope>
    <source>
        <strain evidence="2">ATCC 64411</strain>
    </source>
</reference>
<feature type="non-terminal residue" evidence="2">
    <location>
        <position position="164"/>
    </location>
</feature>
<sequence>MFGRSPCSKKAAAGCVKCQSCNKSFNGRLRFNGHHLRTKFCSSCFCRHVAGSRACPNPRISALRAQGLTCGGDLIRDIPWCFEHVTCTDLSAVGGHCRRIVKQGNPTKFPSATPTAAHPPTAQPRNQPTTPAAQTTAARPPAAQHRARPDRTGTAQRTPARSKT</sequence>
<evidence type="ECO:0000313" key="2">
    <source>
        <dbReference type="EMBL" id="KLU89402.1"/>
    </source>
</evidence>
<feature type="compositionally biased region" description="Low complexity" evidence="1">
    <location>
        <begin position="110"/>
        <end position="144"/>
    </location>
</feature>
<organism evidence="2">
    <name type="scientific">Magnaporthiopsis poae (strain ATCC 64411 / 73-15)</name>
    <name type="common">Kentucky bluegrass fungus</name>
    <name type="synonym">Magnaporthe poae</name>
    <dbReference type="NCBI Taxonomy" id="644358"/>
    <lineage>
        <taxon>Eukaryota</taxon>
        <taxon>Fungi</taxon>
        <taxon>Dikarya</taxon>
        <taxon>Ascomycota</taxon>
        <taxon>Pezizomycotina</taxon>
        <taxon>Sordariomycetes</taxon>
        <taxon>Sordariomycetidae</taxon>
        <taxon>Magnaporthales</taxon>
        <taxon>Magnaporthaceae</taxon>
        <taxon>Magnaporthiopsis</taxon>
    </lineage>
</organism>
<evidence type="ECO:0000256" key="1">
    <source>
        <dbReference type="SAM" id="MobiDB-lite"/>
    </source>
</evidence>
<dbReference type="EMBL" id="GL876973">
    <property type="protein sequence ID" value="KLU89402.1"/>
    <property type="molecule type" value="Genomic_DNA"/>
</dbReference>
<dbReference type="OrthoDB" id="10391806at2759"/>
<name>A0A0H2U0M0_MAGP6</name>